<keyword evidence="3" id="KW-1185">Reference proteome</keyword>
<dbReference type="AlphaFoldDB" id="A0A2A2KJF6"/>
<feature type="region of interest" description="Disordered" evidence="1">
    <location>
        <begin position="1"/>
        <end position="44"/>
    </location>
</feature>
<proteinExistence type="predicted"/>
<organism evidence="2 3">
    <name type="scientific">Diploscapter pachys</name>
    <dbReference type="NCBI Taxonomy" id="2018661"/>
    <lineage>
        <taxon>Eukaryota</taxon>
        <taxon>Metazoa</taxon>
        <taxon>Ecdysozoa</taxon>
        <taxon>Nematoda</taxon>
        <taxon>Chromadorea</taxon>
        <taxon>Rhabditida</taxon>
        <taxon>Rhabditina</taxon>
        <taxon>Rhabditomorpha</taxon>
        <taxon>Rhabditoidea</taxon>
        <taxon>Rhabditidae</taxon>
        <taxon>Diploscapter</taxon>
    </lineage>
</organism>
<sequence length="79" mass="8760">MRMHNNQGVEVRVRPSRAGSSTRPPRFSGSVSTNSSTRPLTAATSISMCSRRLSRAELQGEKKCRVKYNPARPASTRVR</sequence>
<accession>A0A2A2KJF6</accession>
<reference evidence="2 3" key="1">
    <citation type="journal article" date="2017" name="Curr. Biol.">
        <title>Genome architecture and evolution of a unichromosomal asexual nematode.</title>
        <authorList>
            <person name="Fradin H."/>
            <person name="Zegar C."/>
            <person name="Gutwein M."/>
            <person name="Lucas J."/>
            <person name="Kovtun M."/>
            <person name="Corcoran D."/>
            <person name="Baugh L.R."/>
            <person name="Kiontke K."/>
            <person name="Gunsalus K."/>
            <person name="Fitch D.H."/>
            <person name="Piano F."/>
        </authorList>
    </citation>
    <scope>NUCLEOTIDE SEQUENCE [LARGE SCALE GENOMIC DNA]</scope>
    <source>
        <strain evidence="2">PF1309</strain>
    </source>
</reference>
<feature type="compositionally biased region" description="Polar residues" evidence="1">
    <location>
        <begin position="18"/>
        <end position="44"/>
    </location>
</feature>
<gene>
    <name evidence="2" type="ORF">WR25_22672</name>
</gene>
<evidence type="ECO:0000256" key="1">
    <source>
        <dbReference type="SAM" id="MobiDB-lite"/>
    </source>
</evidence>
<comment type="caution">
    <text evidence="2">The sequence shown here is derived from an EMBL/GenBank/DDBJ whole genome shotgun (WGS) entry which is preliminary data.</text>
</comment>
<dbReference type="Proteomes" id="UP000218231">
    <property type="component" value="Unassembled WGS sequence"/>
</dbReference>
<evidence type="ECO:0000313" key="2">
    <source>
        <dbReference type="EMBL" id="PAV74027.1"/>
    </source>
</evidence>
<protein>
    <submittedName>
        <fullName evidence="2">Uncharacterized protein</fullName>
    </submittedName>
</protein>
<name>A0A2A2KJF6_9BILA</name>
<dbReference type="EMBL" id="LIAE01008440">
    <property type="protein sequence ID" value="PAV74027.1"/>
    <property type="molecule type" value="Genomic_DNA"/>
</dbReference>
<evidence type="ECO:0000313" key="3">
    <source>
        <dbReference type="Proteomes" id="UP000218231"/>
    </source>
</evidence>